<gene>
    <name evidence="2" type="ORF">ACJRO7_018040</name>
</gene>
<accession>A0ABD3KTY3</accession>
<proteinExistence type="predicted"/>
<dbReference type="InterPro" id="IPR036397">
    <property type="entry name" value="RNaseH_sf"/>
</dbReference>
<dbReference type="InterPro" id="IPR044730">
    <property type="entry name" value="RNase_H-like_dom_plant"/>
</dbReference>
<sequence>MEHPEYKNDPGTNAVEGSLKFNVDGSFIEGSTDGAIAGICRDHKVNIITGFAKLVKASLAAQVETLAIREALQFSKHSKVSHEVICVESDRLDLDKHFDKQDDR</sequence>
<evidence type="ECO:0000259" key="1">
    <source>
        <dbReference type="Pfam" id="PF13456"/>
    </source>
</evidence>
<protein>
    <recommendedName>
        <fullName evidence="1">RNase H type-1 domain-containing protein</fullName>
    </recommendedName>
</protein>
<organism evidence="2 3">
    <name type="scientific">Eucalyptus globulus</name>
    <name type="common">Tasmanian blue gum</name>
    <dbReference type="NCBI Taxonomy" id="34317"/>
    <lineage>
        <taxon>Eukaryota</taxon>
        <taxon>Viridiplantae</taxon>
        <taxon>Streptophyta</taxon>
        <taxon>Embryophyta</taxon>
        <taxon>Tracheophyta</taxon>
        <taxon>Spermatophyta</taxon>
        <taxon>Magnoliopsida</taxon>
        <taxon>eudicotyledons</taxon>
        <taxon>Gunneridae</taxon>
        <taxon>Pentapetalae</taxon>
        <taxon>rosids</taxon>
        <taxon>malvids</taxon>
        <taxon>Myrtales</taxon>
        <taxon>Myrtaceae</taxon>
        <taxon>Myrtoideae</taxon>
        <taxon>Eucalypteae</taxon>
        <taxon>Eucalyptus</taxon>
    </lineage>
</organism>
<dbReference type="Proteomes" id="UP001634007">
    <property type="component" value="Unassembled WGS sequence"/>
</dbReference>
<dbReference type="EMBL" id="JBJKBG010000004">
    <property type="protein sequence ID" value="KAL3742659.1"/>
    <property type="molecule type" value="Genomic_DNA"/>
</dbReference>
<dbReference type="CDD" id="cd06222">
    <property type="entry name" value="RNase_H_like"/>
    <property type="match status" value="1"/>
</dbReference>
<evidence type="ECO:0000313" key="3">
    <source>
        <dbReference type="Proteomes" id="UP001634007"/>
    </source>
</evidence>
<name>A0ABD3KTY3_EUCGL</name>
<dbReference type="Pfam" id="PF13456">
    <property type="entry name" value="RVT_3"/>
    <property type="match status" value="1"/>
</dbReference>
<comment type="caution">
    <text evidence="2">The sequence shown here is derived from an EMBL/GenBank/DDBJ whole genome shotgun (WGS) entry which is preliminary data.</text>
</comment>
<dbReference type="InterPro" id="IPR053151">
    <property type="entry name" value="RNase_H-like"/>
</dbReference>
<dbReference type="Gene3D" id="3.30.420.10">
    <property type="entry name" value="Ribonuclease H-like superfamily/Ribonuclease H"/>
    <property type="match status" value="1"/>
</dbReference>
<reference evidence="2 3" key="1">
    <citation type="submission" date="2024-11" db="EMBL/GenBank/DDBJ databases">
        <title>Chromosome-level genome assembly of Eucalyptus globulus Labill. provides insights into its genome evolution.</title>
        <authorList>
            <person name="Li X."/>
        </authorList>
    </citation>
    <scope>NUCLEOTIDE SEQUENCE [LARGE SCALE GENOMIC DNA]</scope>
    <source>
        <strain evidence="2">CL2024</strain>
        <tissue evidence="2">Fresh tender leaves</tissue>
    </source>
</reference>
<dbReference type="InterPro" id="IPR002156">
    <property type="entry name" value="RNaseH_domain"/>
</dbReference>
<dbReference type="PANTHER" id="PTHR47723">
    <property type="entry name" value="OS05G0353850 PROTEIN"/>
    <property type="match status" value="1"/>
</dbReference>
<keyword evidence="3" id="KW-1185">Reference proteome</keyword>
<feature type="domain" description="RNase H type-1" evidence="1">
    <location>
        <begin position="22"/>
        <end position="91"/>
    </location>
</feature>
<dbReference type="AlphaFoldDB" id="A0ABD3KTY3"/>
<dbReference type="PANTHER" id="PTHR47723:SF23">
    <property type="entry name" value="REVERSE TRANSCRIPTASE-LIKE PROTEIN"/>
    <property type="match status" value="1"/>
</dbReference>
<evidence type="ECO:0000313" key="2">
    <source>
        <dbReference type="EMBL" id="KAL3742659.1"/>
    </source>
</evidence>